<dbReference type="Pfam" id="PF13440">
    <property type="entry name" value="Polysacc_synt_3"/>
    <property type="match status" value="1"/>
</dbReference>
<keyword evidence="2" id="KW-1003">Cell membrane</keyword>
<feature type="transmembrane region" description="Helical" evidence="6">
    <location>
        <begin position="182"/>
        <end position="204"/>
    </location>
</feature>
<evidence type="ECO:0000256" key="2">
    <source>
        <dbReference type="ARBA" id="ARBA00022475"/>
    </source>
</evidence>
<feature type="transmembrane region" description="Helical" evidence="6">
    <location>
        <begin position="55"/>
        <end position="76"/>
    </location>
</feature>
<feature type="transmembrane region" description="Helical" evidence="6">
    <location>
        <begin position="328"/>
        <end position="348"/>
    </location>
</feature>
<reference evidence="7" key="1">
    <citation type="submission" date="2020-10" db="EMBL/GenBank/DDBJ databases">
        <title>Taxonomic study of unclassified bacteria belonging to the class Ktedonobacteria.</title>
        <authorList>
            <person name="Yabe S."/>
            <person name="Wang C.M."/>
            <person name="Zheng Y."/>
            <person name="Sakai Y."/>
            <person name="Cavaletti L."/>
            <person name="Monciardini P."/>
            <person name="Donadio S."/>
        </authorList>
    </citation>
    <scope>NUCLEOTIDE SEQUENCE</scope>
    <source>
        <strain evidence="7">SOSP1-1</strain>
    </source>
</reference>
<feature type="transmembrane region" description="Helical" evidence="6">
    <location>
        <begin position="429"/>
        <end position="450"/>
    </location>
</feature>
<dbReference type="PANTHER" id="PTHR30250">
    <property type="entry name" value="PST FAMILY PREDICTED COLANIC ACID TRANSPORTER"/>
    <property type="match status" value="1"/>
</dbReference>
<feature type="transmembrane region" description="Helical" evidence="6">
    <location>
        <begin position="211"/>
        <end position="234"/>
    </location>
</feature>
<feature type="transmembrane region" description="Helical" evidence="6">
    <location>
        <begin position="88"/>
        <end position="106"/>
    </location>
</feature>
<keyword evidence="5 6" id="KW-0472">Membrane</keyword>
<dbReference type="GO" id="GO:0005886">
    <property type="term" value="C:plasma membrane"/>
    <property type="evidence" value="ECO:0007669"/>
    <property type="project" value="UniProtKB-SubCell"/>
</dbReference>
<dbReference type="PANTHER" id="PTHR30250:SF11">
    <property type="entry name" value="O-ANTIGEN TRANSPORTER-RELATED"/>
    <property type="match status" value="1"/>
</dbReference>
<evidence type="ECO:0000256" key="4">
    <source>
        <dbReference type="ARBA" id="ARBA00022989"/>
    </source>
</evidence>
<evidence type="ECO:0000313" key="7">
    <source>
        <dbReference type="EMBL" id="GHO45484.1"/>
    </source>
</evidence>
<feature type="transmembrane region" description="Helical" evidence="6">
    <location>
        <begin position="240"/>
        <end position="263"/>
    </location>
</feature>
<sequence length="571" mass="62507">MKKKNDSLKRHAIFTSGKEFAIRLVTGNPVAAKINQKAKSEEEARGLLQRTPNSYLLNQGYGLWVYISWFILTLIFTDKLTTDQYGVYAVATTAYNTILYIVAFGFEDATYTYLPRVFAEHGHASAASLIRRLIGLRTVALVLTAGIMLFGLPGLAALIGLLPIQGTSGIIKGLQDPKLLDHILPITLYVLTSSIASLLTALCTGLMRMRIVFVLGSLAQCALLIFGYILLQMGQGVTEILWMLALVSLLQMIGYLIWLLPFLTEKGAVYKQPLSPLIKLGINAWLTNLVSGAFLKQISIILLTLFAVRIAEIGYFNLAFQLADAANILLVAGFGGVAGSALAASFIGDNHERLSRSWQALIKIETLLAAPGLVFCLFSANNIANALYSERFNDVGLLLGIFVFFNLLMRILGTYIHQPSLYVVGKAHLAVLSQWLGLLIVVLVGVVLIGELHMGAAGALIADGIGRVFTGGLMLAFLWKDLPHKYPLDFTLRFLGALILAAIPSTLWLSILWQPDNRPLLLGALGASGILFLALCVLILRWLKPLNQQDIALLKSVKPRLVRYLLWFARS</sequence>
<comment type="caution">
    <text evidence="7">The sequence shown here is derived from an EMBL/GenBank/DDBJ whole genome shotgun (WGS) entry which is preliminary data.</text>
</comment>
<comment type="subcellular location">
    <subcellularLocation>
        <location evidence="1">Cell membrane</location>
        <topology evidence="1">Multi-pass membrane protein</topology>
    </subcellularLocation>
</comment>
<protein>
    <recommendedName>
        <fullName evidence="9">Polysaccharide biosynthesis protein</fullName>
    </recommendedName>
</protein>
<evidence type="ECO:0000256" key="6">
    <source>
        <dbReference type="SAM" id="Phobius"/>
    </source>
</evidence>
<evidence type="ECO:0008006" key="9">
    <source>
        <dbReference type="Google" id="ProtNLM"/>
    </source>
</evidence>
<dbReference type="AlphaFoldDB" id="A0A8J3I4Y3"/>
<dbReference type="EMBL" id="BNJF01000001">
    <property type="protein sequence ID" value="GHO45484.1"/>
    <property type="molecule type" value="Genomic_DNA"/>
</dbReference>
<keyword evidence="3 6" id="KW-0812">Transmembrane</keyword>
<proteinExistence type="predicted"/>
<feature type="transmembrane region" description="Helical" evidence="6">
    <location>
        <begin position="360"/>
        <end position="383"/>
    </location>
</feature>
<evidence type="ECO:0000256" key="1">
    <source>
        <dbReference type="ARBA" id="ARBA00004651"/>
    </source>
</evidence>
<dbReference type="Proteomes" id="UP000612362">
    <property type="component" value="Unassembled WGS sequence"/>
</dbReference>
<organism evidence="7 8">
    <name type="scientific">Ktedonospora formicarum</name>
    <dbReference type="NCBI Taxonomy" id="2778364"/>
    <lineage>
        <taxon>Bacteria</taxon>
        <taxon>Bacillati</taxon>
        <taxon>Chloroflexota</taxon>
        <taxon>Ktedonobacteria</taxon>
        <taxon>Ktedonobacterales</taxon>
        <taxon>Ktedonobacteraceae</taxon>
        <taxon>Ktedonospora</taxon>
    </lineage>
</organism>
<keyword evidence="8" id="KW-1185">Reference proteome</keyword>
<dbReference type="RefSeq" id="WP_220194814.1">
    <property type="nucleotide sequence ID" value="NZ_BNJF01000001.1"/>
</dbReference>
<feature type="transmembrane region" description="Helical" evidence="6">
    <location>
        <begin position="490"/>
        <end position="513"/>
    </location>
</feature>
<evidence type="ECO:0000313" key="8">
    <source>
        <dbReference type="Proteomes" id="UP000612362"/>
    </source>
</evidence>
<feature type="transmembrane region" description="Helical" evidence="6">
    <location>
        <begin position="456"/>
        <end position="478"/>
    </location>
</feature>
<feature type="transmembrane region" description="Helical" evidence="6">
    <location>
        <begin position="395"/>
        <end position="417"/>
    </location>
</feature>
<gene>
    <name evidence="7" type="ORF">KSX_36470</name>
</gene>
<keyword evidence="4 6" id="KW-1133">Transmembrane helix</keyword>
<feature type="transmembrane region" description="Helical" evidence="6">
    <location>
        <begin position="139"/>
        <end position="162"/>
    </location>
</feature>
<feature type="transmembrane region" description="Helical" evidence="6">
    <location>
        <begin position="519"/>
        <end position="540"/>
    </location>
</feature>
<accession>A0A8J3I4Y3</accession>
<dbReference type="InterPro" id="IPR050833">
    <property type="entry name" value="Poly_Biosynth_Transport"/>
</dbReference>
<name>A0A8J3I4Y3_9CHLR</name>
<evidence type="ECO:0000256" key="5">
    <source>
        <dbReference type="ARBA" id="ARBA00023136"/>
    </source>
</evidence>
<evidence type="ECO:0000256" key="3">
    <source>
        <dbReference type="ARBA" id="ARBA00022692"/>
    </source>
</evidence>